<dbReference type="AlphaFoldDB" id="A0A7J8SVM7"/>
<accession>A0A7J8SVM7</accession>
<gene>
    <name evidence="1" type="ORF">Godav_002281</name>
</gene>
<dbReference type="Proteomes" id="UP000593561">
    <property type="component" value="Unassembled WGS sequence"/>
</dbReference>
<proteinExistence type="predicted"/>
<evidence type="ECO:0000313" key="2">
    <source>
        <dbReference type="Proteomes" id="UP000593561"/>
    </source>
</evidence>
<reference evidence="1 2" key="1">
    <citation type="journal article" date="2019" name="Genome Biol. Evol.">
        <title>Insights into the evolution of the New World diploid cottons (Gossypium, subgenus Houzingenia) based on genome sequencing.</title>
        <authorList>
            <person name="Grover C.E."/>
            <person name="Arick M.A. 2nd"/>
            <person name="Thrash A."/>
            <person name="Conover J.L."/>
            <person name="Sanders W.S."/>
            <person name="Peterson D.G."/>
            <person name="Frelichowski J.E."/>
            <person name="Scheffler J.A."/>
            <person name="Scheffler B.E."/>
            <person name="Wendel J.F."/>
        </authorList>
    </citation>
    <scope>NUCLEOTIDE SEQUENCE [LARGE SCALE GENOMIC DNA]</scope>
    <source>
        <strain evidence="1">27</strain>
        <tissue evidence="1">Leaf</tissue>
    </source>
</reference>
<sequence>MKSVMLVEASKISKGEKAKAIWDM</sequence>
<protein>
    <submittedName>
        <fullName evidence="1">Uncharacterized protein</fullName>
    </submittedName>
</protein>
<keyword evidence="2" id="KW-1185">Reference proteome</keyword>
<feature type="non-terminal residue" evidence="1">
    <location>
        <position position="24"/>
    </location>
</feature>
<dbReference type="EMBL" id="JABFAC010000012">
    <property type="protein sequence ID" value="MBA0630154.1"/>
    <property type="molecule type" value="Genomic_DNA"/>
</dbReference>
<comment type="caution">
    <text evidence="1">The sequence shown here is derived from an EMBL/GenBank/DDBJ whole genome shotgun (WGS) entry which is preliminary data.</text>
</comment>
<organism evidence="1 2">
    <name type="scientific">Gossypium davidsonii</name>
    <name type="common">Davidson's cotton</name>
    <name type="synonym">Gossypium klotzschianum subsp. davidsonii</name>
    <dbReference type="NCBI Taxonomy" id="34287"/>
    <lineage>
        <taxon>Eukaryota</taxon>
        <taxon>Viridiplantae</taxon>
        <taxon>Streptophyta</taxon>
        <taxon>Embryophyta</taxon>
        <taxon>Tracheophyta</taxon>
        <taxon>Spermatophyta</taxon>
        <taxon>Magnoliopsida</taxon>
        <taxon>eudicotyledons</taxon>
        <taxon>Gunneridae</taxon>
        <taxon>Pentapetalae</taxon>
        <taxon>rosids</taxon>
        <taxon>malvids</taxon>
        <taxon>Malvales</taxon>
        <taxon>Malvaceae</taxon>
        <taxon>Malvoideae</taxon>
        <taxon>Gossypium</taxon>
    </lineage>
</organism>
<name>A0A7J8SVM7_GOSDV</name>
<evidence type="ECO:0000313" key="1">
    <source>
        <dbReference type="EMBL" id="MBA0630154.1"/>
    </source>
</evidence>